<dbReference type="RefSeq" id="WP_189563683.1">
    <property type="nucleotide sequence ID" value="NZ_BMXF01000001.1"/>
</dbReference>
<dbReference type="EMBL" id="BMXF01000001">
    <property type="protein sequence ID" value="GHB62181.1"/>
    <property type="molecule type" value="Genomic_DNA"/>
</dbReference>
<comment type="caution">
    <text evidence="2">The sequence shown here is derived from an EMBL/GenBank/DDBJ whole genome shotgun (WGS) entry which is preliminary data.</text>
</comment>
<organism evidence="2 3">
    <name type="scientific">Persicitalea jodogahamensis</name>
    <dbReference type="NCBI Taxonomy" id="402147"/>
    <lineage>
        <taxon>Bacteria</taxon>
        <taxon>Pseudomonadati</taxon>
        <taxon>Bacteroidota</taxon>
        <taxon>Cytophagia</taxon>
        <taxon>Cytophagales</taxon>
        <taxon>Spirosomataceae</taxon>
        <taxon>Persicitalea</taxon>
    </lineage>
</organism>
<proteinExistence type="predicted"/>
<protein>
    <submittedName>
        <fullName evidence="2">Uncharacterized protein</fullName>
    </submittedName>
</protein>
<reference evidence="2 3" key="1">
    <citation type="journal article" date="2014" name="Int. J. Syst. Evol. Microbiol.">
        <title>Complete genome sequence of Corynebacterium casei LMG S-19264T (=DSM 44701T), isolated from a smear-ripened cheese.</title>
        <authorList>
            <consortium name="US DOE Joint Genome Institute (JGI-PGF)"/>
            <person name="Walter F."/>
            <person name="Albersmeier A."/>
            <person name="Kalinowski J."/>
            <person name="Ruckert C."/>
        </authorList>
    </citation>
    <scope>NUCLEOTIDE SEQUENCE [LARGE SCALE GENOMIC DNA]</scope>
    <source>
        <strain evidence="2 3">KCTC 12866</strain>
    </source>
</reference>
<gene>
    <name evidence="2" type="ORF">GCM10007390_14920</name>
</gene>
<sequence length="369" mass="41313">MKTVYTFIKFLIVILSLSPAFAQVQVGAWQIHEGNEGIIEFNTPDMEARIAAFDQAKIPAKSDTKWELAKTQSDGTVDYPDLGRNVKKCAQQLDFTYFQTSVFIPKNVDLKTFTVSYDMADDGARIYFFNSNHKNGGYQPGSDLIGNASKYKEVDLKDQLVKGEENRIVIVQYNQCTNNSIRGVRIKVNSKEVAPAVLPIKFRLHAYSISGNRVETGSDYWMGYDKNAQKKNAGDGNKPYFEGKIVSPKDATVMEFEKIDVDKAKGIIALKLLNSPIPDLYLQVGNDKLLTLYPGTPASGRGHFYVRTPEEKEAGGLNYISLETAGYPANGGWFLRHQGYVLKVTQADANARNDKVYRQDASWLFEPVK</sequence>
<dbReference type="InterPro" id="IPR036195">
    <property type="entry name" value="AbfB_ABD_sf"/>
</dbReference>
<dbReference type="GO" id="GO:0046556">
    <property type="term" value="F:alpha-L-arabinofuranosidase activity"/>
    <property type="evidence" value="ECO:0007669"/>
    <property type="project" value="InterPro"/>
</dbReference>
<keyword evidence="1" id="KW-0732">Signal</keyword>
<accession>A0A8J3D2P4</accession>
<evidence type="ECO:0000313" key="3">
    <source>
        <dbReference type="Proteomes" id="UP000598271"/>
    </source>
</evidence>
<evidence type="ECO:0000313" key="2">
    <source>
        <dbReference type="EMBL" id="GHB62181.1"/>
    </source>
</evidence>
<dbReference type="GO" id="GO:0046373">
    <property type="term" value="P:L-arabinose metabolic process"/>
    <property type="evidence" value="ECO:0007669"/>
    <property type="project" value="InterPro"/>
</dbReference>
<dbReference type="SUPFAM" id="SSF110221">
    <property type="entry name" value="AbfB domain"/>
    <property type="match status" value="1"/>
</dbReference>
<dbReference type="Proteomes" id="UP000598271">
    <property type="component" value="Unassembled WGS sequence"/>
</dbReference>
<name>A0A8J3D2P4_9BACT</name>
<evidence type="ECO:0000256" key="1">
    <source>
        <dbReference type="SAM" id="SignalP"/>
    </source>
</evidence>
<keyword evidence="3" id="KW-1185">Reference proteome</keyword>
<feature type="chain" id="PRO_5035298564" evidence="1">
    <location>
        <begin position="23"/>
        <end position="369"/>
    </location>
</feature>
<dbReference type="Gene3D" id="2.80.10.50">
    <property type="match status" value="1"/>
</dbReference>
<dbReference type="AlphaFoldDB" id="A0A8J3D2P4"/>
<feature type="signal peptide" evidence="1">
    <location>
        <begin position="1"/>
        <end position="22"/>
    </location>
</feature>